<evidence type="ECO:0000313" key="6">
    <source>
        <dbReference type="EMBL" id="CAG7829016.1"/>
    </source>
</evidence>
<feature type="region of interest" description="Disordered" evidence="4">
    <location>
        <begin position="1"/>
        <end position="22"/>
    </location>
</feature>
<dbReference type="InterPro" id="IPR017970">
    <property type="entry name" value="Homeobox_CS"/>
</dbReference>
<evidence type="ECO:0000256" key="1">
    <source>
        <dbReference type="ARBA" id="ARBA00004123"/>
    </source>
</evidence>
<evidence type="ECO:0000259" key="5">
    <source>
        <dbReference type="PROSITE" id="PS50071"/>
    </source>
</evidence>
<feature type="compositionally biased region" description="Low complexity" evidence="4">
    <location>
        <begin position="9"/>
        <end position="22"/>
    </location>
</feature>
<keyword evidence="7" id="KW-1185">Reference proteome</keyword>
<dbReference type="SMART" id="SM00389">
    <property type="entry name" value="HOX"/>
    <property type="match status" value="1"/>
</dbReference>
<dbReference type="PROSITE" id="PS50071">
    <property type="entry name" value="HOMEOBOX_2"/>
    <property type="match status" value="1"/>
</dbReference>
<dbReference type="AlphaFoldDB" id="A0A8J2LBN9"/>
<dbReference type="GO" id="GO:0000981">
    <property type="term" value="F:DNA-binding transcription factor activity, RNA polymerase II-specific"/>
    <property type="evidence" value="ECO:0007669"/>
    <property type="project" value="InterPro"/>
</dbReference>
<feature type="domain" description="Homeobox" evidence="5">
    <location>
        <begin position="118"/>
        <end position="178"/>
    </location>
</feature>
<proteinExistence type="predicted"/>
<dbReference type="PANTHER" id="PTHR24333">
    <property type="entry name" value="HOMEO BOX HB9 LIKE A-RELATED"/>
    <property type="match status" value="1"/>
</dbReference>
<dbReference type="Proteomes" id="UP000708208">
    <property type="component" value="Unassembled WGS sequence"/>
</dbReference>
<evidence type="ECO:0000256" key="3">
    <source>
        <dbReference type="RuleBase" id="RU000682"/>
    </source>
</evidence>
<reference evidence="6" key="1">
    <citation type="submission" date="2021-06" db="EMBL/GenBank/DDBJ databases">
        <authorList>
            <person name="Hodson N. C."/>
            <person name="Mongue J. A."/>
            <person name="Jaron S. K."/>
        </authorList>
    </citation>
    <scope>NUCLEOTIDE SEQUENCE</scope>
</reference>
<dbReference type="OrthoDB" id="1867783at2759"/>
<evidence type="ECO:0000313" key="7">
    <source>
        <dbReference type="Proteomes" id="UP000708208"/>
    </source>
</evidence>
<dbReference type="EMBL" id="CAJVCH010549806">
    <property type="protein sequence ID" value="CAG7829016.1"/>
    <property type="molecule type" value="Genomic_DNA"/>
</dbReference>
<dbReference type="InterPro" id="IPR001356">
    <property type="entry name" value="HD"/>
</dbReference>
<comment type="subcellular location">
    <subcellularLocation>
        <location evidence="1 2 3">Nucleus</location>
    </subcellularLocation>
</comment>
<keyword evidence="2 3" id="KW-0371">Homeobox</keyword>
<dbReference type="CDD" id="cd00086">
    <property type="entry name" value="homeodomain"/>
    <property type="match status" value="1"/>
</dbReference>
<name>A0A8J2LBN9_9HEXA</name>
<evidence type="ECO:0000256" key="4">
    <source>
        <dbReference type="SAM" id="MobiDB-lite"/>
    </source>
</evidence>
<feature type="region of interest" description="Disordered" evidence="4">
    <location>
        <begin position="198"/>
        <end position="231"/>
    </location>
</feature>
<dbReference type="PANTHER" id="PTHR24333:SF5">
    <property type="entry name" value="VENT HOMEOBOX"/>
    <property type="match status" value="1"/>
</dbReference>
<feature type="DNA-binding region" description="Homeobox" evidence="2">
    <location>
        <begin position="120"/>
        <end position="179"/>
    </location>
</feature>
<keyword evidence="2 3" id="KW-0238">DNA-binding</keyword>
<dbReference type="InterPro" id="IPR050848">
    <property type="entry name" value="Homeobox_TF"/>
</dbReference>
<protein>
    <recommendedName>
        <fullName evidence="5">Homeobox domain-containing protein</fullName>
    </recommendedName>
</protein>
<evidence type="ECO:0000256" key="2">
    <source>
        <dbReference type="PROSITE-ProRule" id="PRU00108"/>
    </source>
</evidence>
<comment type="caution">
    <text evidence="6">The sequence shown here is derived from an EMBL/GenBank/DDBJ whole genome shotgun (WGS) entry which is preliminary data.</text>
</comment>
<feature type="compositionally biased region" description="Polar residues" evidence="4">
    <location>
        <begin position="199"/>
        <end position="216"/>
    </location>
</feature>
<feature type="non-terminal residue" evidence="6">
    <location>
        <position position="1"/>
    </location>
</feature>
<keyword evidence="2 3" id="KW-0539">Nucleus</keyword>
<dbReference type="Pfam" id="PF00046">
    <property type="entry name" value="Homeodomain"/>
    <property type="match status" value="1"/>
</dbReference>
<organism evidence="6 7">
    <name type="scientific">Allacma fusca</name>
    <dbReference type="NCBI Taxonomy" id="39272"/>
    <lineage>
        <taxon>Eukaryota</taxon>
        <taxon>Metazoa</taxon>
        <taxon>Ecdysozoa</taxon>
        <taxon>Arthropoda</taxon>
        <taxon>Hexapoda</taxon>
        <taxon>Collembola</taxon>
        <taxon>Symphypleona</taxon>
        <taxon>Sminthuridae</taxon>
        <taxon>Allacma</taxon>
    </lineage>
</organism>
<gene>
    <name evidence="6" type="ORF">AFUS01_LOCUS38903</name>
</gene>
<dbReference type="GO" id="GO:0003677">
    <property type="term" value="F:DNA binding"/>
    <property type="evidence" value="ECO:0007669"/>
    <property type="project" value="UniProtKB-UniRule"/>
</dbReference>
<dbReference type="PROSITE" id="PS00027">
    <property type="entry name" value="HOMEOBOX_1"/>
    <property type="match status" value="1"/>
</dbReference>
<dbReference type="GO" id="GO:0005634">
    <property type="term" value="C:nucleus"/>
    <property type="evidence" value="ECO:0007669"/>
    <property type="project" value="UniProtKB-SubCell"/>
</dbReference>
<accession>A0A8J2LBN9</accession>
<sequence>MSAEDLSRSTHSQTYSSSSNLTPQRKKIDFSIDGILKVPYFSTSSIPPHIYHDDKNVNKVHQHTLVSELSNTQQQSHSEDRNVDIADSDESKDFSWLYCSRFKPPKLPRSKKRSNRKRYGRGPRIPFAAHQITVLENAFKKSHYLSPDCINRLAESLYLSETRVKIWFQNRRARFRREQEMSIPSIVSASICDSKIMEDSTQPSSLPDTSNGSLSNKTKRRRPNVSSCDDDEDDRLNFRIISSHEQLDMSPEPADLRGEIQHTLQIPTTKLAYASVSQDLLNPSCLSAMNHFNRIIHGSLSSAFVPL</sequence>